<evidence type="ECO:0000313" key="1">
    <source>
        <dbReference type="EMBL" id="VDS07904.1"/>
    </source>
</evidence>
<dbReference type="EMBL" id="UZWE01000024">
    <property type="protein sequence ID" value="VDS07904.1"/>
    <property type="molecule type" value="Genomic_DNA"/>
</dbReference>
<evidence type="ECO:0000313" key="2">
    <source>
        <dbReference type="Proteomes" id="UP000270743"/>
    </source>
</evidence>
<dbReference type="Proteomes" id="UP000270743">
    <property type="component" value="Unassembled WGS sequence"/>
</dbReference>
<sequence length="152" mass="15784">MAIVKGQSDLISDPATLYSGADPEIARGRPIVSAGRVTNAASDSAGSSYHLVDLPADALLDALTCFKVDTWGFATVSIGTETDIDALVTVAKSAGATVTPITRLGATHQKRLWEILGLAAAPKSGVISLYAHGPANATAAGSMLFEIHYRFR</sequence>
<protein>
    <submittedName>
        <fullName evidence="1">Uncharacterized protein</fullName>
    </submittedName>
</protein>
<keyword evidence="2" id="KW-1185">Reference proteome</keyword>
<proteinExistence type="predicted"/>
<gene>
    <name evidence="1" type="ORF">PARHAE_01084</name>
</gene>
<name>A0A447IKE0_9RHOB</name>
<dbReference type="RefSeq" id="WP_126153589.1">
    <property type="nucleotide sequence ID" value="NZ_UZWE01000024.1"/>
</dbReference>
<reference evidence="1 2" key="1">
    <citation type="submission" date="2018-12" db="EMBL/GenBank/DDBJ databases">
        <authorList>
            <person name="Criscuolo A."/>
        </authorList>
    </citation>
    <scope>NUCLEOTIDE SEQUENCE [LARGE SCALE GENOMIC DNA]</scope>
    <source>
        <strain evidence="1">ACIP1116241</strain>
    </source>
</reference>
<dbReference type="OrthoDB" id="7867331at2"/>
<dbReference type="AlphaFoldDB" id="A0A447IKE0"/>
<accession>A0A447IKE0</accession>
<organism evidence="1 2">
    <name type="scientific">Paracoccus haematequi</name>
    <dbReference type="NCBI Taxonomy" id="2491866"/>
    <lineage>
        <taxon>Bacteria</taxon>
        <taxon>Pseudomonadati</taxon>
        <taxon>Pseudomonadota</taxon>
        <taxon>Alphaproteobacteria</taxon>
        <taxon>Rhodobacterales</taxon>
        <taxon>Paracoccaceae</taxon>
        <taxon>Paracoccus</taxon>
    </lineage>
</organism>